<feature type="site" description="Transition state stabilizer" evidence="7">
    <location>
        <position position="22"/>
    </location>
</feature>
<dbReference type="HAMAP" id="MF_00108">
    <property type="entry name" value="IspD"/>
    <property type="match status" value="1"/>
</dbReference>
<dbReference type="InterPro" id="IPR029044">
    <property type="entry name" value="Nucleotide-diphossugar_trans"/>
</dbReference>
<organism evidence="8 9">
    <name type="scientific">Sporolactobacillus spathodeae</name>
    <dbReference type="NCBI Taxonomy" id="1465502"/>
    <lineage>
        <taxon>Bacteria</taxon>
        <taxon>Bacillati</taxon>
        <taxon>Bacillota</taxon>
        <taxon>Bacilli</taxon>
        <taxon>Bacillales</taxon>
        <taxon>Sporolactobacillaceae</taxon>
        <taxon>Sporolactobacillus</taxon>
    </lineage>
</organism>
<name>A0ABS2Q9V7_9BACL</name>
<feature type="site" description="Positions MEP for the nucleophilic attack" evidence="7">
    <location>
        <position position="211"/>
    </location>
</feature>
<accession>A0ABS2Q9V7</accession>
<keyword evidence="4 7" id="KW-0808">Transferase</keyword>
<protein>
    <recommendedName>
        <fullName evidence="7">2-C-methyl-D-erythritol 4-phosphate cytidylyltransferase</fullName>
        <ecNumber evidence="7">2.7.7.60</ecNumber>
    </recommendedName>
    <alternativeName>
        <fullName evidence="7">4-diphosphocytidyl-2C-methyl-D-erythritol synthase</fullName>
    </alternativeName>
    <alternativeName>
        <fullName evidence="7">MEP cytidylyltransferase</fullName>
        <shortName evidence="7">MCT</shortName>
    </alternativeName>
</protein>
<evidence type="ECO:0000256" key="7">
    <source>
        <dbReference type="HAMAP-Rule" id="MF_00108"/>
    </source>
</evidence>
<dbReference type="PANTHER" id="PTHR32125:SF4">
    <property type="entry name" value="2-C-METHYL-D-ERYTHRITOL 4-PHOSPHATE CYTIDYLYLTRANSFERASE, CHLOROPLASTIC"/>
    <property type="match status" value="1"/>
</dbReference>
<dbReference type="EMBL" id="JAFBEV010000019">
    <property type="protein sequence ID" value="MBM7658544.1"/>
    <property type="molecule type" value="Genomic_DNA"/>
</dbReference>
<feature type="site" description="Transition state stabilizer" evidence="7">
    <location>
        <position position="15"/>
    </location>
</feature>
<evidence type="ECO:0000256" key="2">
    <source>
        <dbReference type="ARBA" id="ARBA00004787"/>
    </source>
</evidence>
<dbReference type="Proteomes" id="UP000823201">
    <property type="component" value="Unassembled WGS sequence"/>
</dbReference>
<dbReference type="PANTHER" id="PTHR32125">
    <property type="entry name" value="2-C-METHYL-D-ERYTHRITOL 4-PHOSPHATE CYTIDYLYLTRANSFERASE, CHLOROPLASTIC"/>
    <property type="match status" value="1"/>
</dbReference>
<keyword evidence="9" id="KW-1185">Reference proteome</keyword>
<comment type="pathway">
    <text evidence="2 7">Isoprenoid biosynthesis; isopentenyl diphosphate biosynthesis via DXP pathway; isopentenyl diphosphate from 1-deoxy-D-xylulose 5-phosphate: step 2/6.</text>
</comment>
<sequence>MSYQVVVVAAGRGARMGAAQNKVLLPIREIPVICRTLRVFDNDPDCAQIVLVAKPSEQDTFRSVLAKENLATPLAFANGGKERQDSVYNGLLAISGREADPIVLIHDGARPFLKKKQIAAVTSAADDTGAAILAVPVKDTIKEVSEGEVKQTLKRESLWAVQTPQAFRLSLILEAHRQGMKKKYTVTDDASLVEQCGLSVHVVRGSYENIKLTTPEDMIFAEKLLEEEEKKQ</sequence>
<comment type="caution">
    <text evidence="8">The sequence shown here is derived from an EMBL/GenBank/DDBJ whole genome shotgun (WGS) entry which is preliminary data.</text>
</comment>
<dbReference type="PROSITE" id="PS01295">
    <property type="entry name" value="ISPD"/>
    <property type="match status" value="1"/>
</dbReference>
<comment type="similarity">
    <text evidence="3 7">Belongs to the IspD/TarI cytidylyltransferase family. IspD subfamily.</text>
</comment>
<dbReference type="InterPro" id="IPR050088">
    <property type="entry name" value="IspD/TarI_cytidylyltransf_bact"/>
</dbReference>
<dbReference type="GO" id="GO:0050518">
    <property type="term" value="F:2-C-methyl-D-erythritol 4-phosphate cytidylyltransferase activity"/>
    <property type="evidence" value="ECO:0007669"/>
    <property type="project" value="UniProtKB-EC"/>
</dbReference>
<evidence type="ECO:0000313" key="8">
    <source>
        <dbReference type="EMBL" id="MBM7658544.1"/>
    </source>
</evidence>
<proteinExistence type="inferred from homology"/>
<dbReference type="SUPFAM" id="SSF53448">
    <property type="entry name" value="Nucleotide-diphospho-sugar transferases"/>
    <property type="match status" value="1"/>
</dbReference>
<dbReference type="EC" id="2.7.7.60" evidence="7"/>
<dbReference type="CDD" id="cd02516">
    <property type="entry name" value="CDP-ME_synthetase"/>
    <property type="match status" value="1"/>
</dbReference>
<dbReference type="Pfam" id="PF01128">
    <property type="entry name" value="IspD"/>
    <property type="match status" value="1"/>
</dbReference>
<evidence type="ECO:0000313" key="9">
    <source>
        <dbReference type="Proteomes" id="UP000823201"/>
    </source>
</evidence>
<comment type="function">
    <text evidence="7">Catalyzes the formation of 4-diphosphocytidyl-2-C-methyl-D-erythritol from CTP and 2-C-methyl-D-erythritol 4-phosphate (MEP).</text>
</comment>
<gene>
    <name evidence="7" type="primary">ispD</name>
    <name evidence="8" type="ORF">JOC27_001997</name>
</gene>
<evidence type="ECO:0000256" key="6">
    <source>
        <dbReference type="ARBA" id="ARBA00023229"/>
    </source>
</evidence>
<dbReference type="Gene3D" id="3.90.550.10">
    <property type="entry name" value="Spore Coat Polysaccharide Biosynthesis Protein SpsA, Chain A"/>
    <property type="match status" value="1"/>
</dbReference>
<evidence type="ECO:0000256" key="3">
    <source>
        <dbReference type="ARBA" id="ARBA00009789"/>
    </source>
</evidence>
<dbReference type="RefSeq" id="WP_205007106.1">
    <property type="nucleotide sequence ID" value="NZ_CBCRXA010000020.1"/>
</dbReference>
<dbReference type="NCBIfam" id="TIGR00453">
    <property type="entry name" value="ispD"/>
    <property type="match status" value="1"/>
</dbReference>
<keyword evidence="5 7" id="KW-0548">Nucleotidyltransferase</keyword>
<evidence type="ECO:0000256" key="1">
    <source>
        <dbReference type="ARBA" id="ARBA00001282"/>
    </source>
</evidence>
<dbReference type="InterPro" id="IPR034683">
    <property type="entry name" value="IspD/TarI"/>
</dbReference>
<comment type="catalytic activity">
    <reaction evidence="1 7">
        <text>2-C-methyl-D-erythritol 4-phosphate + CTP + H(+) = 4-CDP-2-C-methyl-D-erythritol + diphosphate</text>
        <dbReference type="Rhea" id="RHEA:13429"/>
        <dbReference type="ChEBI" id="CHEBI:15378"/>
        <dbReference type="ChEBI" id="CHEBI:33019"/>
        <dbReference type="ChEBI" id="CHEBI:37563"/>
        <dbReference type="ChEBI" id="CHEBI:57823"/>
        <dbReference type="ChEBI" id="CHEBI:58262"/>
        <dbReference type="EC" id="2.7.7.60"/>
    </reaction>
</comment>
<evidence type="ECO:0000256" key="4">
    <source>
        <dbReference type="ARBA" id="ARBA00022679"/>
    </source>
</evidence>
<evidence type="ECO:0000256" key="5">
    <source>
        <dbReference type="ARBA" id="ARBA00022695"/>
    </source>
</evidence>
<dbReference type="InterPro" id="IPR001228">
    <property type="entry name" value="IspD"/>
</dbReference>
<dbReference type="InterPro" id="IPR018294">
    <property type="entry name" value="ISPD_synthase_CS"/>
</dbReference>
<feature type="site" description="Positions MEP for the nucleophilic attack" evidence="7">
    <location>
        <position position="155"/>
    </location>
</feature>
<keyword evidence="6 7" id="KW-0414">Isoprene biosynthesis</keyword>
<reference evidence="8 9" key="1">
    <citation type="submission" date="2021-01" db="EMBL/GenBank/DDBJ databases">
        <title>Genomic Encyclopedia of Type Strains, Phase IV (KMG-IV): sequencing the most valuable type-strain genomes for metagenomic binning, comparative biology and taxonomic classification.</title>
        <authorList>
            <person name="Goeker M."/>
        </authorList>
    </citation>
    <scope>NUCLEOTIDE SEQUENCE [LARGE SCALE GENOMIC DNA]</scope>
    <source>
        <strain evidence="8 9">DSM 100968</strain>
    </source>
</reference>